<evidence type="ECO:0000313" key="3">
    <source>
        <dbReference type="Proteomes" id="UP000556084"/>
    </source>
</evidence>
<name>A0A7W7LQF9_9ACTN</name>
<protein>
    <submittedName>
        <fullName evidence="2">Pimeloyl-ACP methyl ester carboxylesterase</fullName>
    </submittedName>
</protein>
<dbReference type="InterPro" id="IPR029058">
    <property type="entry name" value="AB_hydrolase_fold"/>
</dbReference>
<gene>
    <name evidence="2" type="ORF">FHS39_002957</name>
</gene>
<evidence type="ECO:0000313" key="2">
    <source>
        <dbReference type="EMBL" id="MBB4893923.1"/>
    </source>
</evidence>
<reference evidence="2 3" key="1">
    <citation type="submission" date="2020-08" db="EMBL/GenBank/DDBJ databases">
        <title>Genomic Encyclopedia of Type Strains, Phase III (KMG-III): the genomes of soil and plant-associated and newly described type strains.</title>
        <authorList>
            <person name="Whitman W."/>
        </authorList>
    </citation>
    <scope>NUCLEOTIDE SEQUENCE [LARGE SCALE GENOMIC DNA]</scope>
    <source>
        <strain evidence="2 3">CECT 3266</strain>
    </source>
</reference>
<dbReference type="PANTHER" id="PTHR43798">
    <property type="entry name" value="MONOACYLGLYCEROL LIPASE"/>
    <property type="match status" value="1"/>
</dbReference>
<dbReference type="RefSeq" id="WP_221462781.1">
    <property type="nucleotide sequence ID" value="NZ_JACHJH010000004.1"/>
</dbReference>
<dbReference type="PRINTS" id="PR00111">
    <property type="entry name" value="ABHYDROLASE"/>
</dbReference>
<dbReference type="GO" id="GO:0003824">
    <property type="term" value="F:catalytic activity"/>
    <property type="evidence" value="ECO:0007669"/>
    <property type="project" value="UniProtKB-ARBA"/>
</dbReference>
<dbReference type="Gene3D" id="3.40.50.1820">
    <property type="entry name" value="alpha/beta hydrolase"/>
    <property type="match status" value="1"/>
</dbReference>
<dbReference type="InterPro" id="IPR050266">
    <property type="entry name" value="AB_hydrolase_sf"/>
</dbReference>
<evidence type="ECO:0000259" key="1">
    <source>
        <dbReference type="Pfam" id="PF00561"/>
    </source>
</evidence>
<dbReference type="AlphaFoldDB" id="A0A7W7LQF9"/>
<sequence length="268" mass="27946">MGVPVVEIEQAGGVSAVEYLVEGEGPGLLLVHGTGATGEINWRPLIDAVRDRYTVVAPDLSGSGATTDAGGPLTVEMLAEQAEAAAAHAGLTTYAVVGHSLGAAVAAAVAGRRPEAVTSLVLHAGLVKTDPQMAFMADLWGRLMRTDPELFARLLQLTAMGPGTLRARTAEDFEAAAAGFTAMLDPRVVRQIELDARVDIGGLVDRITAPTTVIASTHDQIVPEHHQRELAARIPGARYVAVDGGHGLPFEDPKLFVDVVVEGLEGGR</sequence>
<proteinExistence type="predicted"/>
<keyword evidence="3" id="KW-1185">Reference proteome</keyword>
<comment type="caution">
    <text evidence="2">The sequence shown here is derived from an EMBL/GenBank/DDBJ whole genome shotgun (WGS) entry which is preliminary data.</text>
</comment>
<dbReference type="InterPro" id="IPR000073">
    <property type="entry name" value="AB_hydrolase_1"/>
</dbReference>
<dbReference type="Pfam" id="PF00561">
    <property type="entry name" value="Abhydrolase_1"/>
    <property type="match status" value="1"/>
</dbReference>
<dbReference type="EMBL" id="JACHJH010000004">
    <property type="protein sequence ID" value="MBB4893923.1"/>
    <property type="molecule type" value="Genomic_DNA"/>
</dbReference>
<dbReference type="Proteomes" id="UP000556084">
    <property type="component" value="Unassembled WGS sequence"/>
</dbReference>
<dbReference type="SUPFAM" id="SSF53474">
    <property type="entry name" value="alpha/beta-Hydrolases"/>
    <property type="match status" value="1"/>
</dbReference>
<accession>A0A7W7LQF9</accession>
<organism evidence="2 3">
    <name type="scientific">Streptomyces olivoverticillatus</name>
    <dbReference type="NCBI Taxonomy" id="66427"/>
    <lineage>
        <taxon>Bacteria</taxon>
        <taxon>Bacillati</taxon>
        <taxon>Actinomycetota</taxon>
        <taxon>Actinomycetes</taxon>
        <taxon>Kitasatosporales</taxon>
        <taxon>Streptomycetaceae</taxon>
        <taxon>Streptomyces</taxon>
    </lineage>
</organism>
<feature type="domain" description="AB hydrolase-1" evidence="1">
    <location>
        <begin position="28"/>
        <end position="253"/>
    </location>
</feature>